<keyword evidence="2 7" id="KW-0813">Transport</keyword>
<dbReference type="EMBL" id="AP014924">
    <property type="protein sequence ID" value="BAS29038.1"/>
    <property type="molecule type" value="Genomic_DNA"/>
</dbReference>
<dbReference type="CDD" id="cd06261">
    <property type="entry name" value="TM_PBP2"/>
    <property type="match status" value="1"/>
</dbReference>
<reference evidence="10" key="1">
    <citation type="submission" date="2015-07" db="EMBL/GenBank/DDBJ databases">
        <title>Complete genome sequence and phylogenetic analysis of Limnochorda pilosa.</title>
        <authorList>
            <person name="Watanabe M."/>
            <person name="Kojima H."/>
            <person name="Fukui M."/>
        </authorList>
    </citation>
    <scope>NUCLEOTIDE SEQUENCE [LARGE SCALE GENOMIC DNA]</scope>
    <source>
        <strain evidence="10">HC45</strain>
    </source>
</reference>
<dbReference type="Gene3D" id="1.10.3720.10">
    <property type="entry name" value="MetI-like"/>
    <property type="match status" value="1"/>
</dbReference>
<dbReference type="InterPro" id="IPR000515">
    <property type="entry name" value="MetI-like"/>
</dbReference>
<feature type="transmembrane region" description="Helical" evidence="7">
    <location>
        <begin position="235"/>
        <end position="261"/>
    </location>
</feature>
<dbReference type="STRING" id="1555112.LIP_3221"/>
<evidence type="ECO:0000256" key="3">
    <source>
        <dbReference type="ARBA" id="ARBA00022475"/>
    </source>
</evidence>
<dbReference type="Pfam" id="PF19300">
    <property type="entry name" value="BPD_transp_1_N"/>
    <property type="match status" value="1"/>
</dbReference>
<feature type="transmembrane region" description="Helical" evidence="7">
    <location>
        <begin position="142"/>
        <end position="161"/>
    </location>
</feature>
<dbReference type="PANTHER" id="PTHR43163:SF6">
    <property type="entry name" value="DIPEPTIDE TRANSPORT SYSTEM PERMEASE PROTEIN DPPB-RELATED"/>
    <property type="match status" value="1"/>
</dbReference>
<dbReference type="PANTHER" id="PTHR43163">
    <property type="entry name" value="DIPEPTIDE TRANSPORT SYSTEM PERMEASE PROTEIN DPPB-RELATED"/>
    <property type="match status" value="1"/>
</dbReference>
<dbReference type="GO" id="GO:0005886">
    <property type="term" value="C:plasma membrane"/>
    <property type="evidence" value="ECO:0007669"/>
    <property type="project" value="UniProtKB-SubCell"/>
</dbReference>
<evidence type="ECO:0000256" key="2">
    <source>
        <dbReference type="ARBA" id="ARBA00022448"/>
    </source>
</evidence>
<dbReference type="KEGG" id="lpil:LIP_3221"/>
<dbReference type="InterPro" id="IPR045621">
    <property type="entry name" value="BPD_transp_1_N"/>
</dbReference>
<comment type="subcellular location">
    <subcellularLocation>
        <location evidence="1 7">Cell membrane</location>
        <topology evidence="1 7">Multi-pass membrane protein</topology>
    </subcellularLocation>
</comment>
<dbReference type="Pfam" id="PF00528">
    <property type="entry name" value="BPD_transp_1"/>
    <property type="match status" value="1"/>
</dbReference>
<keyword evidence="3" id="KW-1003">Cell membrane</keyword>
<feature type="transmembrane region" description="Helical" evidence="7">
    <location>
        <begin position="281"/>
        <end position="307"/>
    </location>
</feature>
<dbReference type="GO" id="GO:0071916">
    <property type="term" value="F:dipeptide transmembrane transporter activity"/>
    <property type="evidence" value="ECO:0007669"/>
    <property type="project" value="TreeGrafter"/>
</dbReference>
<evidence type="ECO:0000256" key="6">
    <source>
        <dbReference type="ARBA" id="ARBA00023136"/>
    </source>
</evidence>
<dbReference type="SUPFAM" id="SSF161098">
    <property type="entry name" value="MetI-like"/>
    <property type="match status" value="1"/>
</dbReference>
<feature type="transmembrane region" description="Helical" evidence="7">
    <location>
        <begin position="12"/>
        <end position="30"/>
    </location>
</feature>
<accession>A0A0K2SPH2</accession>
<keyword evidence="10" id="KW-1185">Reference proteome</keyword>
<name>A0A0K2SPH2_LIMPI</name>
<sequence length="314" mass="32908">MQSYLIRRAFTFALTLLLAATLSYLVLLVLPGDPARLMLGLDASPDALGALRRQLGLDRPVPVRYLAWLGDLVRGDLGTSLLYRVPVRELLASGLAVTGPLALGAMLLAALVAVPLGTVAAVRRGGPLDVAVSGASQVGQALPSFWLGLFLILIFSVRLGWLPAGGFPPWSQGFWGAAGALVLPALALAAGRAASMSRMVRASLADALEEEYVRTAKAKGLPGRRVVLRHGLRNGVIPVLTLTGTELTQLLAGSVVVENLFSLPGLGNLALQGIGARDLPLVQGVVLLAAAAVLLTSLVLDVLYAVLDPRIRYR</sequence>
<evidence type="ECO:0000256" key="5">
    <source>
        <dbReference type="ARBA" id="ARBA00022989"/>
    </source>
</evidence>
<feature type="transmembrane region" description="Helical" evidence="7">
    <location>
        <begin position="101"/>
        <end position="122"/>
    </location>
</feature>
<evidence type="ECO:0000313" key="9">
    <source>
        <dbReference type="EMBL" id="BAS29038.1"/>
    </source>
</evidence>
<dbReference type="Proteomes" id="UP000065807">
    <property type="component" value="Chromosome"/>
</dbReference>
<organism evidence="9 10">
    <name type="scientific">Limnochorda pilosa</name>
    <dbReference type="NCBI Taxonomy" id="1555112"/>
    <lineage>
        <taxon>Bacteria</taxon>
        <taxon>Bacillati</taxon>
        <taxon>Bacillota</taxon>
        <taxon>Limnochordia</taxon>
        <taxon>Limnochordales</taxon>
        <taxon>Limnochordaceae</taxon>
        <taxon>Limnochorda</taxon>
    </lineage>
</organism>
<keyword evidence="6 7" id="KW-0472">Membrane</keyword>
<dbReference type="PROSITE" id="PS50928">
    <property type="entry name" value="ABC_TM1"/>
    <property type="match status" value="1"/>
</dbReference>
<comment type="similarity">
    <text evidence="7">Belongs to the binding-protein-dependent transport system permease family.</text>
</comment>
<protein>
    <submittedName>
        <fullName evidence="9">Peptide ABC transporter</fullName>
    </submittedName>
</protein>
<proteinExistence type="inferred from homology"/>
<dbReference type="InterPro" id="IPR035906">
    <property type="entry name" value="MetI-like_sf"/>
</dbReference>
<dbReference type="AlphaFoldDB" id="A0A0K2SPH2"/>
<feature type="transmembrane region" description="Helical" evidence="7">
    <location>
        <begin position="173"/>
        <end position="191"/>
    </location>
</feature>
<reference evidence="10" key="2">
    <citation type="journal article" date="2016" name="Int. J. Syst. Evol. Microbiol.">
        <title>Complete genome sequence and cell structure of Limnochorda pilosa, a Gram-negative spore-former within the phylum Firmicutes.</title>
        <authorList>
            <person name="Watanabe M."/>
            <person name="Kojima H."/>
            <person name="Fukui M."/>
        </authorList>
    </citation>
    <scope>NUCLEOTIDE SEQUENCE [LARGE SCALE GENOMIC DNA]</scope>
    <source>
        <strain evidence="10">HC45</strain>
    </source>
</reference>
<evidence type="ECO:0000256" key="7">
    <source>
        <dbReference type="RuleBase" id="RU363032"/>
    </source>
</evidence>
<evidence type="ECO:0000256" key="4">
    <source>
        <dbReference type="ARBA" id="ARBA00022692"/>
    </source>
</evidence>
<dbReference type="RefSeq" id="WP_068140275.1">
    <property type="nucleotide sequence ID" value="NZ_AP014924.1"/>
</dbReference>
<evidence type="ECO:0000256" key="1">
    <source>
        <dbReference type="ARBA" id="ARBA00004651"/>
    </source>
</evidence>
<evidence type="ECO:0000313" key="10">
    <source>
        <dbReference type="Proteomes" id="UP000065807"/>
    </source>
</evidence>
<dbReference type="OrthoDB" id="9773683at2"/>
<keyword evidence="5 7" id="KW-1133">Transmembrane helix</keyword>
<feature type="domain" description="ABC transmembrane type-1" evidence="8">
    <location>
        <begin position="95"/>
        <end position="304"/>
    </location>
</feature>
<gene>
    <name evidence="9" type="ORF">LIP_3221</name>
</gene>
<keyword evidence="4 7" id="KW-0812">Transmembrane</keyword>
<evidence type="ECO:0000259" key="8">
    <source>
        <dbReference type="PROSITE" id="PS50928"/>
    </source>
</evidence>